<dbReference type="GO" id="GO:0003735">
    <property type="term" value="F:structural constituent of ribosome"/>
    <property type="evidence" value="ECO:0007669"/>
    <property type="project" value="TreeGrafter"/>
</dbReference>
<keyword evidence="2" id="KW-1185">Reference proteome</keyword>
<reference evidence="1" key="1">
    <citation type="submission" date="2022-08" db="UniProtKB">
        <authorList>
            <consortium name="EnsemblMetazoa"/>
        </authorList>
    </citation>
    <scope>IDENTIFICATION</scope>
    <source>
        <strain evidence="1">05x7-T-G4-1.051#20</strain>
    </source>
</reference>
<dbReference type="PANTHER" id="PTHR14520">
    <property type="entry name" value="MITOCHONDRIAL RIBOSOMAL PROTEIN 63"/>
    <property type="match status" value="1"/>
</dbReference>
<dbReference type="OrthoDB" id="6019958at2759"/>
<dbReference type="OMA" id="YIRYRRV"/>
<dbReference type="EnsemblMetazoa" id="G22470.1">
    <property type="protein sequence ID" value="G22470.1:cds"/>
    <property type="gene ID" value="G22470"/>
</dbReference>
<name>A0A8W8K8V7_MAGGI</name>
<dbReference type="PANTHER" id="PTHR14520:SF4">
    <property type="entry name" value="LARGE RIBOSOMAL SUBUNIT PROTEIN ML63"/>
    <property type="match status" value="1"/>
</dbReference>
<proteinExistence type="predicted"/>
<dbReference type="EnsemblMetazoa" id="G22470.2">
    <property type="protein sequence ID" value="G22470.2:cds"/>
    <property type="gene ID" value="G22470"/>
</dbReference>
<dbReference type="Pfam" id="PF14978">
    <property type="entry name" value="MRP-63"/>
    <property type="match status" value="1"/>
</dbReference>
<evidence type="ECO:0000313" key="2">
    <source>
        <dbReference type="Proteomes" id="UP000005408"/>
    </source>
</evidence>
<dbReference type="Proteomes" id="UP000005408">
    <property type="component" value="Unassembled WGS sequence"/>
</dbReference>
<dbReference type="GO" id="GO:0032543">
    <property type="term" value="P:mitochondrial translation"/>
    <property type="evidence" value="ECO:0007669"/>
    <property type="project" value="TreeGrafter"/>
</dbReference>
<dbReference type="GO" id="GO:0005761">
    <property type="term" value="C:mitochondrial ribosome"/>
    <property type="evidence" value="ECO:0007669"/>
    <property type="project" value="InterPro"/>
</dbReference>
<protein>
    <submittedName>
        <fullName evidence="1">Uncharacterized protein</fullName>
    </submittedName>
</protein>
<dbReference type="InterPro" id="IPR016576">
    <property type="entry name" value="Ribosomal_mL63"/>
</dbReference>
<accession>A0A8W8K8V7</accession>
<sequence length="109" mass="12759">MQLTRVLQYFKKRPKWPGLMTSGKHRYLPVITSKQKAKAVKSFIREESNVKILQNPYITEEEEHGAMKALGKPQAKFEAIKEAKKQKAWPTDVSMKKYLEHLNVTKSWE</sequence>
<organism evidence="1 2">
    <name type="scientific">Magallana gigas</name>
    <name type="common">Pacific oyster</name>
    <name type="synonym">Crassostrea gigas</name>
    <dbReference type="NCBI Taxonomy" id="29159"/>
    <lineage>
        <taxon>Eukaryota</taxon>
        <taxon>Metazoa</taxon>
        <taxon>Spiralia</taxon>
        <taxon>Lophotrochozoa</taxon>
        <taxon>Mollusca</taxon>
        <taxon>Bivalvia</taxon>
        <taxon>Autobranchia</taxon>
        <taxon>Pteriomorphia</taxon>
        <taxon>Ostreida</taxon>
        <taxon>Ostreoidea</taxon>
        <taxon>Ostreidae</taxon>
        <taxon>Magallana</taxon>
    </lineage>
</organism>
<evidence type="ECO:0000313" key="1">
    <source>
        <dbReference type="EnsemblMetazoa" id="G22470.2:cds"/>
    </source>
</evidence>
<dbReference type="AlphaFoldDB" id="A0A8W8K8V7"/>